<feature type="region of interest" description="Disordered" evidence="1">
    <location>
        <begin position="36"/>
        <end position="74"/>
    </location>
</feature>
<evidence type="ECO:0000256" key="1">
    <source>
        <dbReference type="SAM" id="MobiDB-lite"/>
    </source>
</evidence>
<sequence>MTLKRPAKRRFKYVYCDNARSQLKVKTDVYTMNEAPPGTDCWGDLTGRGPDDTDERRGPLCKNGRDTPGDDDNWRIDYKRGTDWEYSGKDDSAYTGDSKRWTEEDWLYHEQTQNEV</sequence>
<name>A0A1Y0ST65_9CAUD</name>
<protein>
    <submittedName>
        <fullName evidence="2">Uncharacterized protein</fullName>
    </submittedName>
</protein>
<dbReference type="Proteomes" id="UP000225448">
    <property type="component" value="Segment"/>
</dbReference>
<accession>A0A1Y0ST65</accession>
<keyword evidence="3" id="KW-1185">Reference proteome</keyword>
<gene>
    <name evidence="2" type="ORF">PHABIO_40</name>
</gene>
<feature type="compositionally biased region" description="Basic and acidic residues" evidence="1">
    <location>
        <begin position="49"/>
        <end position="74"/>
    </location>
</feature>
<evidence type="ECO:0000313" key="3">
    <source>
        <dbReference type="Proteomes" id="UP000225448"/>
    </source>
</evidence>
<organism evidence="2 3">
    <name type="scientific">Pseudomonas phage Phabio</name>
    <dbReference type="NCBI Taxonomy" id="2006668"/>
    <lineage>
        <taxon>Viruses</taxon>
        <taxon>Duplodnaviria</taxon>
        <taxon>Heunggongvirae</taxon>
        <taxon>Uroviricota</taxon>
        <taxon>Caudoviricetes</taxon>
        <taxon>Chimalliviridae</taxon>
        <taxon>Phabiovirus</taxon>
        <taxon>Phabiovirus phabio</taxon>
    </lineage>
</organism>
<proteinExistence type="predicted"/>
<evidence type="ECO:0000313" key="2">
    <source>
        <dbReference type="EMBL" id="ARV76671.1"/>
    </source>
</evidence>
<dbReference type="EMBL" id="MF042360">
    <property type="protein sequence ID" value="ARV76671.1"/>
    <property type="molecule type" value="Genomic_DNA"/>
</dbReference>
<reference evidence="2 3" key="1">
    <citation type="submission" date="2017-05" db="EMBL/GenBank/DDBJ databases">
        <authorList>
            <person name="Song R."/>
            <person name="Chenine A.L."/>
            <person name="Ruprecht R.M."/>
        </authorList>
    </citation>
    <scope>NUCLEOTIDE SEQUENCE [LARGE SCALE GENOMIC DNA]</scope>
</reference>